<evidence type="ECO:0000256" key="2">
    <source>
        <dbReference type="ARBA" id="ARBA00017703"/>
    </source>
</evidence>
<dbReference type="InterPro" id="IPR027417">
    <property type="entry name" value="P-loop_NTPase"/>
</dbReference>
<evidence type="ECO:0000259" key="10">
    <source>
        <dbReference type="Pfam" id="PF21694"/>
    </source>
</evidence>
<dbReference type="GO" id="GO:0006261">
    <property type="term" value="P:DNA-templated DNA replication"/>
    <property type="evidence" value="ECO:0007669"/>
    <property type="project" value="TreeGrafter"/>
</dbReference>
<keyword evidence="5" id="KW-0235">DNA replication</keyword>
<evidence type="ECO:0000256" key="4">
    <source>
        <dbReference type="ARBA" id="ARBA00022695"/>
    </source>
</evidence>
<dbReference type="GO" id="GO:0003887">
    <property type="term" value="F:DNA-directed DNA polymerase activity"/>
    <property type="evidence" value="ECO:0007669"/>
    <property type="project" value="UniProtKB-KW"/>
</dbReference>
<feature type="domain" description="DNA polymerase III delta N-terminal" evidence="9">
    <location>
        <begin position="21"/>
        <end position="133"/>
    </location>
</feature>
<keyword evidence="3" id="KW-0808">Transferase</keyword>
<feature type="domain" description="DNA polymerase III delta subunit-like C-terminal" evidence="10">
    <location>
        <begin position="214"/>
        <end position="322"/>
    </location>
</feature>
<dbReference type="eggNOG" id="COG1466">
    <property type="taxonomic scope" value="Bacteria"/>
</dbReference>
<dbReference type="Proteomes" id="UP000029080">
    <property type="component" value="Unassembled WGS sequence"/>
</dbReference>
<evidence type="ECO:0000256" key="1">
    <source>
        <dbReference type="ARBA" id="ARBA00012417"/>
    </source>
</evidence>
<comment type="caution">
    <text evidence="11">The sequence shown here is derived from an EMBL/GenBank/DDBJ whole genome shotgun (WGS) entry which is preliminary data.</text>
</comment>
<protein>
    <recommendedName>
        <fullName evidence="2">DNA polymerase III subunit delta</fullName>
        <ecNumber evidence="1">2.7.7.7</ecNumber>
    </recommendedName>
</protein>
<evidence type="ECO:0000256" key="3">
    <source>
        <dbReference type="ARBA" id="ARBA00022679"/>
    </source>
</evidence>
<keyword evidence="6" id="KW-0239">DNA-directed DNA polymerase</keyword>
<comment type="catalytic activity">
    <reaction evidence="8">
        <text>DNA(n) + a 2'-deoxyribonucleoside 5'-triphosphate = DNA(n+1) + diphosphate</text>
        <dbReference type="Rhea" id="RHEA:22508"/>
        <dbReference type="Rhea" id="RHEA-COMP:17339"/>
        <dbReference type="Rhea" id="RHEA-COMP:17340"/>
        <dbReference type="ChEBI" id="CHEBI:33019"/>
        <dbReference type="ChEBI" id="CHEBI:61560"/>
        <dbReference type="ChEBI" id="CHEBI:173112"/>
        <dbReference type="EC" id="2.7.7.7"/>
    </reaction>
</comment>
<evidence type="ECO:0000313" key="11">
    <source>
        <dbReference type="EMBL" id="KFJ05119.1"/>
    </source>
</evidence>
<gene>
    <name evidence="11" type="ORF">BITS_1655</name>
</gene>
<evidence type="ECO:0000256" key="6">
    <source>
        <dbReference type="ARBA" id="ARBA00022932"/>
    </source>
</evidence>
<dbReference type="EMBL" id="JGZU01000016">
    <property type="protein sequence ID" value="KFJ05119.1"/>
    <property type="molecule type" value="Genomic_DNA"/>
</dbReference>
<dbReference type="SUPFAM" id="SSF52540">
    <property type="entry name" value="P-loop containing nucleoside triphosphate hydrolases"/>
    <property type="match status" value="1"/>
</dbReference>
<name>A0A087EBG8_9BIFI</name>
<organism evidence="11 12">
    <name type="scientific">Bifidobacterium tsurumiense</name>
    <dbReference type="NCBI Taxonomy" id="356829"/>
    <lineage>
        <taxon>Bacteria</taxon>
        <taxon>Bacillati</taxon>
        <taxon>Actinomycetota</taxon>
        <taxon>Actinomycetes</taxon>
        <taxon>Bifidobacteriales</taxon>
        <taxon>Bifidobacteriaceae</taxon>
        <taxon>Bifidobacterium</taxon>
    </lineage>
</organism>
<dbReference type="InterPro" id="IPR005790">
    <property type="entry name" value="DNA_polIII_delta"/>
</dbReference>
<dbReference type="PANTHER" id="PTHR34388:SF1">
    <property type="entry name" value="DNA POLYMERASE III SUBUNIT DELTA"/>
    <property type="match status" value="1"/>
</dbReference>
<accession>A0A087EBG8</accession>
<dbReference type="Pfam" id="PF21694">
    <property type="entry name" value="DNA_pol3_delta_C"/>
    <property type="match status" value="1"/>
</dbReference>
<evidence type="ECO:0000259" key="9">
    <source>
        <dbReference type="Pfam" id="PF06144"/>
    </source>
</evidence>
<dbReference type="GO" id="GO:0003677">
    <property type="term" value="F:DNA binding"/>
    <property type="evidence" value="ECO:0007669"/>
    <property type="project" value="InterPro"/>
</dbReference>
<proteinExistence type="inferred from homology"/>
<evidence type="ECO:0000256" key="5">
    <source>
        <dbReference type="ARBA" id="ARBA00022705"/>
    </source>
</evidence>
<dbReference type="InterPro" id="IPR048466">
    <property type="entry name" value="DNA_pol3_delta-like_C"/>
</dbReference>
<dbReference type="STRING" id="356829.BITS_1655"/>
<dbReference type="SUPFAM" id="SSF48019">
    <property type="entry name" value="post-AAA+ oligomerization domain-like"/>
    <property type="match status" value="1"/>
</dbReference>
<dbReference type="EC" id="2.7.7.7" evidence="1"/>
<dbReference type="AlphaFoldDB" id="A0A087EBG8"/>
<dbReference type="Gene3D" id="1.20.272.10">
    <property type="match status" value="1"/>
</dbReference>
<dbReference type="InterPro" id="IPR010372">
    <property type="entry name" value="DNA_pol3_delta_N"/>
</dbReference>
<dbReference type="PANTHER" id="PTHR34388">
    <property type="entry name" value="DNA POLYMERASE III SUBUNIT DELTA"/>
    <property type="match status" value="1"/>
</dbReference>
<comment type="similarity">
    <text evidence="7">Belongs to the DNA polymerase HolA subunit family.</text>
</comment>
<evidence type="ECO:0000256" key="7">
    <source>
        <dbReference type="ARBA" id="ARBA00034754"/>
    </source>
</evidence>
<keyword evidence="12" id="KW-1185">Reference proteome</keyword>
<sequence>MSNDTARLNIMARTSLQPFTVFVGGDAYLSNLQVRLLRDQALKARPETEVMELDASEIDQYAFDEAVSPSLLSDTAIVIIRNLQGSDERLVDSMVRFCREAKKEPQDNSIVIAQFEGQKKKKEILKPLEQAGAVSEEIPDLKTDQAKLNFTLGCFEQLGRRVAPDAAQQLVAVLGNSTGELAAMCSQLCFDFDDDPISLDRVDQYLTSNPQVTSFAVADKALAGNTSQAIIAMRSAVEQGVSPIALIGALAMKLRNVAKAAAVQSGALTENEAKMAPWMMRIATRQLRGWTSEGLSLCFQTLAWADEQCKSNGGDPVYALERSIEFITHKGKGM</sequence>
<dbReference type="InterPro" id="IPR008921">
    <property type="entry name" value="DNA_pol3_clamp-load_cplx_C"/>
</dbReference>
<dbReference type="Pfam" id="PF06144">
    <property type="entry name" value="DNA_pol3_delta"/>
    <property type="match status" value="1"/>
</dbReference>
<reference evidence="11 12" key="1">
    <citation type="submission" date="2014-03" db="EMBL/GenBank/DDBJ databases">
        <title>Genomics of Bifidobacteria.</title>
        <authorList>
            <person name="Ventura M."/>
            <person name="Milani C."/>
            <person name="Lugli G.A."/>
        </authorList>
    </citation>
    <scope>NUCLEOTIDE SEQUENCE [LARGE SCALE GENOMIC DNA]</scope>
    <source>
        <strain evidence="11 12">JCM 13495</strain>
    </source>
</reference>
<keyword evidence="4" id="KW-0548">Nucleotidyltransferase</keyword>
<dbReference type="NCBIfam" id="TIGR01128">
    <property type="entry name" value="holA"/>
    <property type="match status" value="1"/>
</dbReference>
<evidence type="ECO:0000313" key="12">
    <source>
        <dbReference type="Proteomes" id="UP000029080"/>
    </source>
</evidence>
<evidence type="ECO:0000256" key="8">
    <source>
        <dbReference type="ARBA" id="ARBA00049244"/>
    </source>
</evidence>
<dbReference type="Gene3D" id="3.40.50.300">
    <property type="entry name" value="P-loop containing nucleotide triphosphate hydrolases"/>
    <property type="match status" value="1"/>
</dbReference>
<dbReference type="GO" id="GO:0009360">
    <property type="term" value="C:DNA polymerase III complex"/>
    <property type="evidence" value="ECO:0007669"/>
    <property type="project" value="InterPro"/>
</dbReference>